<dbReference type="EMBL" id="CP053085">
    <property type="protein sequence ID" value="QJR35523.1"/>
    <property type="molecule type" value="Genomic_DNA"/>
</dbReference>
<proteinExistence type="inferred from homology"/>
<name>A0A6M4ILD4_9BACT</name>
<dbReference type="Proteomes" id="UP000500938">
    <property type="component" value="Chromosome"/>
</dbReference>
<feature type="chain" id="PRO_5026757700" description="Bacterial surface antigen (D15) domain-containing protein" evidence="2">
    <location>
        <begin position="28"/>
        <end position="1088"/>
    </location>
</feature>
<evidence type="ECO:0008006" key="5">
    <source>
        <dbReference type="Google" id="ProtNLM"/>
    </source>
</evidence>
<dbReference type="AlphaFoldDB" id="A0A6M4ILD4"/>
<dbReference type="Gene3D" id="2.120.10.30">
    <property type="entry name" value="TolB, C-terminal domain"/>
    <property type="match status" value="2"/>
</dbReference>
<gene>
    <name evidence="3" type="ORF">HKW67_08390</name>
</gene>
<dbReference type="PANTHER" id="PTHR36842">
    <property type="entry name" value="PROTEIN TOLB HOMOLOG"/>
    <property type="match status" value="1"/>
</dbReference>
<dbReference type="Pfam" id="PF07676">
    <property type="entry name" value="PD40"/>
    <property type="match status" value="4"/>
</dbReference>
<evidence type="ECO:0000256" key="2">
    <source>
        <dbReference type="SAM" id="SignalP"/>
    </source>
</evidence>
<organism evidence="3 4">
    <name type="scientific">Gemmatimonas groenlandica</name>
    <dbReference type="NCBI Taxonomy" id="2732249"/>
    <lineage>
        <taxon>Bacteria</taxon>
        <taxon>Pseudomonadati</taxon>
        <taxon>Gemmatimonadota</taxon>
        <taxon>Gemmatimonadia</taxon>
        <taxon>Gemmatimonadales</taxon>
        <taxon>Gemmatimonadaceae</taxon>
        <taxon>Gemmatimonas</taxon>
    </lineage>
</organism>
<sequence length="1088" mass="121841">MPQAQRWTRWGAALVLAMMSIASPLHAQYFGQNQVQYDRLRWRVIETEHFQIHYYPQIADVAPDAARMAERSYARLSRLMAHQFREKKPVLIFGSSGDFAQSNVFGDLGEGTGGVTDPLRQRMAQFFSGDWASFEHVLQHEMVHVFQFDIFSRGRAGAGLQNLAMVNPPLWFMEGLAEYFSIGPNHPWTDAWVRDAVTNNALPTISQMTERPDKYFPYRYGLSVWQYVGARWGDEVIGEIMNAVPSIGIDRAFRREIGLSLDELSAEWKQAMQNKYLPTVAELQRPRSFAEPLLSQKRSGSIASLFVAPALSDDGKYITYIAYGSFLRGEVFPDMYLANAETGKRIARLVKTTTNPDFEQLRFIYSQPSFSPDAKMLAFTGQSGGRDVLYVMDVKSRKILNKFDFELDQVLSPSFSPDGRRIVFSGMRHGMSDLYIASLDAGGYTQVTKDPYGDLQPQWSPDGRTIAFTSDRGDDTDLDIMKIGKWKLSLLDLETQKVTIIDGQGGRSLNPQWAPDGKSLAYITDRTGIANIFLYDLEAKQHYQLTNVLGAVTAVAEQSPAITWARGADVLAFVYYEKTDHAIWKIKNPRSLKKEPYRDPVVVAQGGMQGGMPTKPTAAGPVTPVKVDPTAHLNRATLTDTSAARQSFYRPTVGATARASDDLPVSVAARLAETVSVRALMDSFDFNLPDSTKFRDYRYKARLTPEYVAQPSIGYQQGGYGQGTFGGTTVVLSDLLGDRRLALSGSINGQLSDAQVFVGYTSLGRRLQYTTGVIQQPIYLLSNYFQEPLGNDQFSESQEITRLVVRQVFAAGLYPLNRFTRFELGARFQNIDQQVFPFTRLVDYQQGYATGFERGPTRNVASANTISPYLAFVTDNTLYGYTGPISGRRMRLEVEPSVGTWKWTEYVADIRGYYPILFNYVTFATRFSTSMSVGRDELRFPKWIGRPDFIRGYNREDLGAITCTGLPTDDGTSCNSVELIGSRVAFANAELRFPIIRSFGGGRLPIGLPPIDGLFFYDAGVAWSKGQQVVASRPEGYDFSKQRALLQSYGFGMRLNLFNIAIVRWDWAVPISRPGTKGFGTWFFGASY</sequence>
<evidence type="ECO:0000256" key="1">
    <source>
        <dbReference type="ARBA" id="ARBA00009820"/>
    </source>
</evidence>
<comment type="similarity">
    <text evidence="1">Belongs to the TolB family.</text>
</comment>
<evidence type="ECO:0000313" key="4">
    <source>
        <dbReference type="Proteomes" id="UP000500938"/>
    </source>
</evidence>
<dbReference type="InterPro" id="IPR011659">
    <property type="entry name" value="WD40"/>
</dbReference>
<protein>
    <recommendedName>
        <fullName evidence="5">Bacterial surface antigen (D15) domain-containing protein</fullName>
    </recommendedName>
</protein>
<dbReference type="InterPro" id="IPR011042">
    <property type="entry name" value="6-blade_b-propeller_TolB-like"/>
</dbReference>
<dbReference type="SUPFAM" id="SSF69304">
    <property type="entry name" value="Tricorn protease N-terminal domain"/>
    <property type="match status" value="1"/>
</dbReference>
<dbReference type="RefSeq" id="WP_171224953.1">
    <property type="nucleotide sequence ID" value="NZ_CP053085.1"/>
</dbReference>
<dbReference type="KEGG" id="ggr:HKW67_08390"/>
<reference evidence="3 4" key="1">
    <citation type="submission" date="2020-05" db="EMBL/GenBank/DDBJ databases">
        <title>Complete genome sequence of Gemmatimonas greenlandica TET16.</title>
        <authorList>
            <person name="Zeng Y."/>
        </authorList>
    </citation>
    <scope>NUCLEOTIDE SEQUENCE [LARGE SCALE GENOMIC DNA]</scope>
    <source>
        <strain evidence="3 4">TET16</strain>
    </source>
</reference>
<feature type="signal peptide" evidence="2">
    <location>
        <begin position="1"/>
        <end position="27"/>
    </location>
</feature>
<keyword evidence="4" id="KW-1185">Reference proteome</keyword>
<dbReference type="PANTHER" id="PTHR36842:SF1">
    <property type="entry name" value="PROTEIN TOLB"/>
    <property type="match status" value="1"/>
</dbReference>
<keyword evidence="2" id="KW-0732">Signal</keyword>
<accession>A0A6M4ILD4</accession>
<dbReference type="Gene3D" id="2.40.160.50">
    <property type="entry name" value="membrane protein fhac: a member of the omp85/tpsb transporter family"/>
    <property type="match status" value="1"/>
</dbReference>
<evidence type="ECO:0000313" key="3">
    <source>
        <dbReference type="EMBL" id="QJR35523.1"/>
    </source>
</evidence>